<organism evidence="3 4">
    <name type="scientific">Stenotrophomonas geniculata N1</name>
    <dbReference type="NCBI Taxonomy" id="1167641"/>
    <lineage>
        <taxon>Bacteria</taxon>
        <taxon>Pseudomonadati</taxon>
        <taxon>Pseudomonadota</taxon>
        <taxon>Gammaproteobacteria</taxon>
        <taxon>Lysobacterales</taxon>
        <taxon>Lysobacteraceae</taxon>
        <taxon>Stenotrophomonas</taxon>
    </lineage>
</organism>
<evidence type="ECO:0000313" key="4">
    <source>
        <dbReference type="Proteomes" id="UP000036890"/>
    </source>
</evidence>
<dbReference type="EMBL" id="AJLO02000015">
    <property type="protein sequence ID" value="KOF00050.1"/>
    <property type="molecule type" value="Genomic_DNA"/>
</dbReference>
<gene>
    <name evidence="3" type="ORF">W7K_06825</name>
</gene>
<dbReference type="InterPro" id="IPR005628">
    <property type="entry name" value="GspK"/>
</dbReference>
<proteinExistence type="inferred from homology"/>
<dbReference type="NCBIfam" id="NF037980">
    <property type="entry name" value="T2SS_GspK"/>
    <property type="match status" value="1"/>
</dbReference>
<dbReference type="Pfam" id="PF03934">
    <property type="entry name" value="T2SSK"/>
    <property type="match status" value="1"/>
</dbReference>
<name>A0A0L8AD56_9GAMM</name>
<protein>
    <recommendedName>
        <fullName evidence="1">Type II secretion system protein K</fullName>
    </recommendedName>
</protein>
<keyword evidence="1" id="KW-0813">Transport</keyword>
<keyword evidence="1" id="KW-0997">Cell inner membrane</keyword>
<sequence length="301" mass="32808">MSARMRSVSSVRQRGMAVIVALLVVALVAVIATALLTRQSAQLRALRGDQLRAQVRMAVDVTLERAAQQLREDVKEQLTTVRSGRWARPLELQAPLPVQLQLVDAQSMFNLRNLLAHGRPDPEARHAFIALCAGQGLGQGACASAADHIQARLRDGDMQAQAPLPRESLIEQALAGADPVALQALARRTVVLPAQTLVNANTSDLRVLQAVTPAVEPARLQALLGERDAGHWLLNRGDIANRLQLSNEQMAVLPLGIHSEWFLAVGQVQADGSAVDFRALLWREYRDDGARVQRVWTRIGA</sequence>
<evidence type="ECO:0000256" key="1">
    <source>
        <dbReference type="PIRNR" id="PIRNR002786"/>
    </source>
</evidence>
<accession>A0A0L8AD56</accession>
<dbReference type="OrthoDB" id="9788973at2"/>
<comment type="subcellular location">
    <subcellularLocation>
        <location evidence="1">Cell inner membrane</location>
    </subcellularLocation>
</comment>
<dbReference type="RefSeq" id="WP_032952652.1">
    <property type="nucleotide sequence ID" value="NZ_AJLO02000015.1"/>
</dbReference>
<keyword evidence="1" id="KW-1003">Cell membrane</keyword>
<keyword evidence="1" id="KW-0472">Membrane</keyword>
<feature type="domain" description="T2SS protein K second SAM-like" evidence="2">
    <location>
        <begin position="198"/>
        <end position="247"/>
    </location>
</feature>
<dbReference type="Proteomes" id="UP000036890">
    <property type="component" value="Unassembled WGS sequence"/>
</dbReference>
<comment type="caution">
    <text evidence="3">The sequence shown here is derived from an EMBL/GenBank/DDBJ whole genome shotgun (WGS) entry which is preliminary data.</text>
</comment>
<comment type="similarity">
    <text evidence="1">Belongs to the GSP K family.</text>
</comment>
<evidence type="ECO:0000259" key="2">
    <source>
        <dbReference type="Pfam" id="PF03934"/>
    </source>
</evidence>
<dbReference type="AlphaFoldDB" id="A0A0L8AD56"/>
<dbReference type="InterPro" id="IPR049179">
    <property type="entry name" value="T2SSK_SAM-like_2nd"/>
</dbReference>
<reference evidence="3 4" key="1">
    <citation type="journal article" date="2012" name="J. Bacteriol.">
        <title>Genome sequence of a novel nicotine-degrading strain, Pseudomonas geniculata N1.</title>
        <authorList>
            <person name="Tang H."/>
            <person name="Yu H."/>
            <person name="Tai C."/>
            <person name="Huang K."/>
            <person name="Liu Y."/>
            <person name="Wang L."/>
            <person name="Yao Y."/>
            <person name="Wu G."/>
            <person name="Xu P."/>
        </authorList>
    </citation>
    <scope>NUCLEOTIDE SEQUENCE [LARGE SCALE GENOMIC DNA]</scope>
    <source>
        <strain evidence="3 4">N1</strain>
    </source>
</reference>
<dbReference type="GO" id="GO:0005886">
    <property type="term" value="C:plasma membrane"/>
    <property type="evidence" value="ECO:0007669"/>
    <property type="project" value="UniProtKB-SubCell"/>
</dbReference>
<dbReference type="PIRSF" id="PIRSF002786">
    <property type="entry name" value="XcpX"/>
    <property type="match status" value="1"/>
</dbReference>
<evidence type="ECO:0000313" key="3">
    <source>
        <dbReference type="EMBL" id="KOF00050.1"/>
    </source>
</evidence>
<dbReference type="GO" id="GO:0009306">
    <property type="term" value="P:protein secretion"/>
    <property type="evidence" value="ECO:0007669"/>
    <property type="project" value="InterPro"/>
</dbReference>